<evidence type="ECO:0000313" key="2">
    <source>
        <dbReference type="Proteomes" id="UP000429785"/>
    </source>
</evidence>
<dbReference type="Pfam" id="PF19654">
    <property type="entry name" value="DUF6157"/>
    <property type="match status" value="1"/>
</dbReference>
<sequence>MKHTANYYNTFIEIAEDSKTDKGEMPPIKGGKKTVANLQFDMLYENPYKYTSDDVLFGVFAIRKEFEKGEMDEQREHYFAKGQPCFRASPLTKSYGWGIHSNEEGKIAMYGAGTKEYKKFLSDDSIKKVKAMRSKRK</sequence>
<evidence type="ECO:0000313" key="1">
    <source>
        <dbReference type="EMBL" id="KAB7530242.1"/>
    </source>
</evidence>
<dbReference type="Proteomes" id="UP000429785">
    <property type="component" value="Unassembled WGS sequence"/>
</dbReference>
<dbReference type="InterPro" id="IPR046155">
    <property type="entry name" value="DUF6157"/>
</dbReference>
<dbReference type="AlphaFoldDB" id="A0A6I1E0X0"/>
<dbReference type="EMBL" id="WELG01000001">
    <property type="protein sequence ID" value="KAB7530242.1"/>
    <property type="molecule type" value="Genomic_DNA"/>
</dbReference>
<name>A0A6I1E0X0_9FLAO</name>
<proteinExistence type="predicted"/>
<gene>
    <name evidence="1" type="ORF">F8C76_01660</name>
</gene>
<comment type="caution">
    <text evidence="1">The sequence shown here is derived from an EMBL/GenBank/DDBJ whole genome shotgun (WGS) entry which is preliminary data.</text>
</comment>
<dbReference type="OrthoDB" id="2361182at2"/>
<accession>A0A6I1E0X0</accession>
<protein>
    <submittedName>
        <fullName evidence="1">Uncharacterized protein</fullName>
    </submittedName>
</protein>
<reference evidence="1 2" key="1">
    <citation type="submission" date="2019-10" db="EMBL/GenBank/DDBJ databases">
        <title>Muricauda olearia CL-SS4 JCM15563 genome.</title>
        <authorList>
            <person name="Liu L."/>
        </authorList>
    </citation>
    <scope>NUCLEOTIDE SEQUENCE [LARGE SCALE GENOMIC DNA]</scope>
    <source>
        <strain evidence="1 2">CL-SS4</strain>
    </source>
</reference>
<dbReference type="RefSeq" id="WP_152130175.1">
    <property type="nucleotide sequence ID" value="NZ_WELG01000001.1"/>
</dbReference>
<organism evidence="1 2">
    <name type="scientific">Flagellimonas olearia</name>
    <dbReference type="NCBI Taxonomy" id="552546"/>
    <lineage>
        <taxon>Bacteria</taxon>
        <taxon>Pseudomonadati</taxon>
        <taxon>Bacteroidota</taxon>
        <taxon>Flavobacteriia</taxon>
        <taxon>Flavobacteriales</taxon>
        <taxon>Flavobacteriaceae</taxon>
        <taxon>Flagellimonas</taxon>
    </lineage>
</organism>